<evidence type="ECO:0000256" key="3">
    <source>
        <dbReference type="SAM" id="MobiDB-lite"/>
    </source>
</evidence>
<evidence type="ECO:0008006" key="8">
    <source>
        <dbReference type="Google" id="ProtNLM"/>
    </source>
</evidence>
<dbReference type="InterPro" id="IPR018222">
    <property type="entry name" value="Nuclear_transport_factor_2_euk"/>
</dbReference>
<feature type="compositionally biased region" description="Acidic residues" evidence="3">
    <location>
        <begin position="188"/>
        <end position="205"/>
    </location>
</feature>
<dbReference type="InterPro" id="IPR000504">
    <property type="entry name" value="RRM_dom"/>
</dbReference>
<dbReference type="PANTHER" id="PTHR10693">
    <property type="entry name" value="RAS GTPASE-ACTIVATING PROTEIN-BINDING PROTEIN"/>
    <property type="match status" value="1"/>
</dbReference>
<dbReference type="InterPro" id="IPR012677">
    <property type="entry name" value="Nucleotide-bd_a/b_plait_sf"/>
</dbReference>
<dbReference type="FunFam" id="3.10.450.50:FF:000003">
    <property type="entry name" value="Nuclear transport factor 2 family protein"/>
    <property type="match status" value="1"/>
</dbReference>
<evidence type="ECO:0000313" key="7">
    <source>
        <dbReference type="Proteomes" id="UP000799750"/>
    </source>
</evidence>
<proteinExistence type="predicted"/>
<dbReference type="GO" id="GO:1990904">
    <property type="term" value="C:ribonucleoprotein complex"/>
    <property type="evidence" value="ECO:0007669"/>
    <property type="project" value="TreeGrafter"/>
</dbReference>
<dbReference type="PANTHER" id="PTHR10693:SF20">
    <property type="entry name" value="AT27578P"/>
    <property type="match status" value="1"/>
</dbReference>
<keyword evidence="7" id="KW-1185">Reference proteome</keyword>
<dbReference type="OrthoDB" id="339151at2759"/>
<dbReference type="SMART" id="SM00360">
    <property type="entry name" value="RRM"/>
    <property type="match status" value="1"/>
</dbReference>
<dbReference type="Gene3D" id="3.10.450.50">
    <property type="match status" value="1"/>
</dbReference>
<feature type="region of interest" description="Disordered" evidence="3">
    <location>
        <begin position="243"/>
        <end position="427"/>
    </location>
</feature>
<evidence type="ECO:0000259" key="4">
    <source>
        <dbReference type="PROSITE" id="PS50102"/>
    </source>
</evidence>
<dbReference type="CDD" id="cd00590">
    <property type="entry name" value="RRM_SF"/>
    <property type="match status" value="1"/>
</dbReference>
<dbReference type="Pfam" id="PF02136">
    <property type="entry name" value="NTF2"/>
    <property type="match status" value="1"/>
</dbReference>
<evidence type="ECO:0000313" key="6">
    <source>
        <dbReference type="EMBL" id="KAF2501320.1"/>
    </source>
</evidence>
<feature type="domain" description="NTF2" evidence="5">
    <location>
        <begin position="67"/>
        <end position="182"/>
    </location>
</feature>
<dbReference type="Gene3D" id="3.30.70.330">
    <property type="match status" value="1"/>
</dbReference>
<dbReference type="GO" id="GO:0016579">
    <property type="term" value="P:protein deubiquitination"/>
    <property type="evidence" value="ECO:0007669"/>
    <property type="project" value="TreeGrafter"/>
</dbReference>
<feature type="region of interest" description="Disordered" evidence="3">
    <location>
        <begin position="500"/>
        <end position="546"/>
    </location>
</feature>
<feature type="compositionally biased region" description="Low complexity" evidence="3">
    <location>
        <begin position="274"/>
        <end position="284"/>
    </location>
</feature>
<feature type="compositionally biased region" description="Gly residues" evidence="3">
    <location>
        <begin position="507"/>
        <end position="540"/>
    </location>
</feature>
<dbReference type="SUPFAM" id="SSF54427">
    <property type="entry name" value="NTF2-like"/>
    <property type="match status" value="1"/>
</dbReference>
<feature type="domain" description="RRM" evidence="4">
    <location>
        <begin position="428"/>
        <end position="500"/>
    </location>
</feature>
<dbReference type="Pfam" id="PF00076">
    <property type="entry name" value="RRM_1"/>
    <property type="match status" value="1"/>
</dbReference>
<dbReference type="GO" id="GO:0034517">
    <property type="term" value="P:ribophagy"/>
    <property type="evidence" value="ECO:0007669"/>
    <property type="project" value="TreeGrafter"/>
</dbReference>
<evidence type="ECO:0000259" key="5">
    <source>
        <dbReference type="PROSITE" id="PS50177"/>
    </source>
</evidence>
<dbReference type="GO" id="GO:0005829">
    <property type="term" value="C:cytosol"/>
    <property type="evidence" value="ECO:0007669"/>
    <property type="project" value="TreeGrafter"/>
</dbReference>
<dbReference type="GO" id="GO:1990861">
    <property type="term" value="C:Ubp3-Bre5 deubiquitination complex"/>
    <property type="evidence" value="ECO:0007669"/>
    <property type="project" value="TreeGrafter"/>
</dbReference>
<reference evidence="6" key="1">
    <citation type="journal article" date="2020" name="Stud. Mycol.">
        <title>101 Dothideomycetes genomes: a test case for predicting lifestyles and emergence of pathogens.</title>
        <authorList>
            <person name="Haridas S."/>
            <person name="Albert R."/>
            <person name="Binder M."/>
            <person name="Bloem J."/>
            <person name="Labutti K."/>
            <person name="Salamov A."/>
            <person name="Andreopoulos B."/>
            <person name="Baker S."/>
            <person name="Barry K."/>
            <person name="Bills G."/>
            <person name="Bluhm B."/>
            <person name="Cannon C."/>
            <person name="Castanera R."/>
            <person name="Culley D."/>
            <person name="Daum C."/>
            <person name="Ezra D."/>
            <person name="Gonzalez J."/>
            <person name="Henrissat B."/>
            <person name="Kuo A."/>
            <person name="Liang C."/>
            <person name="Lipzen A."/>
            <person name="Lutzoni F."/>
            <person name="Magnuson J."/>
            <person name="Mondo S."/>
            <person name="Nolan M."/>
            <person name="Ohm R."/>
            <person name="Pangilinan J."/>
            <person name="Park H.-J."/>
            <person name="Ramirez L."/>
            <person name="Alfaro M."/>
            <person name="Sun H."/>
            <person name="Tritt A."/>
            <person name="Yoshinaga Y."/>
            <person name="Zwiers L.-H."/>
            <person name="Turgeon B."/>
            <person name="Goodwin S."/>
            <person name="Spatafora J."/>
            <person name="Crous P."/>
            <person name="Grigoriev I."/>
        </authorList>
    </citation>
    <scope>NUCLEOTIDE SEQUENCE</scope>
    <source>
        <strain evidence="6">CBS 269.34</strain>
    </source>
</reference>
<dbReference type="InterPro" id="IPR039539">
    <property type="entry name" value="Ras_GTPase_bind_prot"/>
</dbReference>
<dbReference type="EMBL" id="MU004182">
    <property type="protein sequence ID" value="KAF2501320.1"/>
    <property type="molecule type" value="Genomic_DNA"/>
</dbReference>
<accession>A0A6A6RC66</accession>
<evidence type="ECO:0000256" key="2">
    <source>
        <dbReference type="PROSITE-ProRule" id="PRU00176"/>
    </source>
</evidence>
<dbReference type="PROSITE" id="PS50102">
    <property type="entry name" value="RRM"/>
    <property type="match status" value="1"/>
</dbReference>
<feature type="compositionally biased region" description="Acidic residues" evidence="3">
    <location>
        <begin position="285"/>
        <end position="300"/>
    </location>
</feature>
<feature type="compositionally biased region" description="Low complexity" evidence="3">
    <location>
        <begin position="314"/>
        <end position="339"/>
    </location>
</feature>
<dbReference type="AlphaFoldDB" id="A0A6A6RC66"/>
<protein>
    <recommendedName>
        <fullName evidence="8">NTF2-domain-containing protein</fullName>
    </recommendedName>
</protein>
<organism evidence="6 7">
    <name type="scientific">Lophium mytilinum</name>
    <dbReference type="NCBI Taxonomy" id="390894"/>
    <lineage>
        <taxon>Eukaryota</taxon>
        <taxon>Fungi</taxon>
        <taxon>Dikarya</taxon>
        <taxon>Ascomycota</taxon>
        <taxon>Pezizomycotina</taxon>
        <taxon>Dothideomycetes</taxon>
        <taxon>Pleosporomycetidae</taxon>
        <taxon>Mytilinidiales</taxon>
        <taxon>Mytilinidiaceae</taxon>
        <taxon>Lophium</taxon>
    </lineage>
</organism>
<keyword evidence="1 2" id="KW-0694">RNA-binding</keyword>
<dbReference type="PROSITE" id="PS50177">
    <property type="entry name" value="NTF2_DOMAIN"/>
    <property type="match status" value="1"/>
</dbReference>
<dbReference type="InterPro" id="IPR032710">
    <property type="entry name" value="NTF2-like_dom_sf"/>
</dbReference>
<feature type="compositionally biased region" description="Low complexity" evidence="3">
    <location>
        <begin position="379"/>
        <end position="388"/>
    </location>
</feature>
<dbReference type="CDD" id="cd00780">
    <property type="entry name" value="NTF2"/>
    <property type="match status" value="1"/>
</dbReference>
<name>A0A6A6RC66_9PEZI</name>
<feature type="compositionally biased region" description="Low complexity" evidence="3">
    <location>
        <begin position="347"/>
        <end position="372"/>
    </location>
</feature>
<dbReference type="SUPFAM" id="SSF54928">
    <property type="entry name" value="RNA-binding domain, RBD"/>
    <property type="match status" value="1"/>
</dbReference>
<dbReference type="GO" id="GO:0003729">
    <property type="term" value="F:mRNA binding"/>
    <property type="evidence" value="ECO:0007669"/>
    <property type="project" value="TreeGrafter"/>
</dbReference>
<gene>
    <name evidence="6" type="ORF">BU16DRAFT_196038</name>
</gene>
<evidence type="ECO:0000256" key="1">
    <source>
        <dbReference type="ARBA" id="ARBA00022884"/>
    </source>
</evidence>
<dbReference type="InterPro" id="IPR035979">
    <property type="entry name" value="RBD_domain_sf"/>
</dbReference>
<dbReference type="Proteomes" id="UP000799750">
    <property type="component" value="Unassembled WGS sequence"/>
</dbReference>
<dbReference type="InterPro" id="IPR002075">
    <property type="entry name" value="NTF2_dom"/>
</dbReference>
<feature type="region of interest" description="Disordered" evidence="3">
    <location>
        <begin position="188"/>
        <end position="222"/>
    </location>
</feature>
<sequence length="546" mass="57714">MATAEPTMPINGNYAHHQAHAYGSIDNTYVAAGANSTLPGNGSYNATPANTSSTANNNAAEIPKDEVGWYFVEQYYTTLSRSPDKLFLFYNKRSQFVSGIEEEKVSVNIGQKSINDRIKELDFHDCKVRVTNVDSQGSDQNIVIQVIGEISNKGQPHKKFCQTFVLAEQTNGYFVLNDIFRYIAEEPEEEEEQLQQEPIEDEADVQEPAPTAAENGDERIHHTPDEPEAIAEVDHKLEDVIHEEEATREASPPPAEVNGTPIPEEAEVVHAEDAPVAAVSAVEEAPAEEVEAAVEEEVAAEPEKPQDPTPTPAAPAAKPAKPAAAPAPAAAPKPRTWAALLGSGNRVATPNVPSPAANAAPSQPKAAPSASAPTPPPATSAAQAAPPAREQSPTNSQGEAGWQTAGAGHKKEQSRSQNQIPAADADNKRAYIKNVGAGVDDAALKAALSKHGEVEYCDISRQKNCAFVDFKTVAGFQAAVAANPHKVNGEDINVEERRLRPGNFPFGRGGLRGGRGGPGGPGGRGNFPPRGGRGNMGRGRGAPPPA</sequence>